<evidence type="ECO:0000256" key="5">
    <source>
        <dbReference type="ARBA" id="ARBA00022723"/>
    </source>
</evidence>
<evidence type="ECO:0000313" key="13">
    <source>
        <dbReference type="EMBL" id="KAG6486043.1"/>
    </source>
</evidence>
<comment type="catalytic activity">
    <reaction evidence="10">
        <text>O-phospho-L-seryl-[protein] + H2O = L-seryl-[protein] + phosphate</text>
        <dbReference type="Rhea" id="RHEA:20629"/>
        <dbReference type="Rhea" id="RHEA-COMP:9863"/>
        <dbReference type="Rhea" id="RHEA-COMP:11604"/>
        <dbReference type="ChEBI" id="CHEBI:15377"/>
        <dbReference type="ChEBI" id="CHEBI:29999"/>
        <dbReference type="ChEBI" id="CHEBI:43474"/>
        <dbReference type="ChEBI" id="CHEBI:83421"/>
        <dbReference type="EC" id="3.1.3.16"/>
    </reaction>
</comment>
<evidence type="ECO:0000256" key="2">
    <source>
        <dbReference type="ARBA" id="ARBA00001946"/>
    </source>
</evidence>
<name>A0A8J5FKB6_ZINOF</name>
<evidence type="ECO:0000256" key="4">
    <source>
        <dbReference type="ARBA" id="ARBA00013081"/>
    </source>
</evidence>
<keyword evidence="6" id="KW-0378">Hydrolase</keyword>
<comment type="cofactor">
    <cofactor evidence="2">
        <name>Mg(2+)</name>
        <dbReference type="ChEBI" id="CHEBI:18420"/>
    </cofactor>
</comment>
<evidence type="ECO:0000256" key="3">
    <source>
        <dbReference type="ARBA" id="ARBA00006702"/>
    </source>
</evidence>
<sequence length="334" mass="36550">MVFYDLLKFLSVLDLSQVRYWPPLLSNPSFTLADRVFMDLGIGVDGDSNVTRIRVDGDFNAKAGFASSSDTGKGKCKVSGRSIRHGYHLVKGKSSHPMEDYLVAEFKKVNHNELGLFAVFDGHLGHSVADYLRAHLFENILKEPEFFSDIETAIRKAYDRTDNKILEKTAELGRGGSTAVTAILINGSRLVVANVGDSRAVLSKNGVAIQLSVDHEPSMDREMVEEKGGFVSNIPGDVPRVDGQLAVTRAFGDGSLKKHLSSEPHVVDETVDDDTEFLILASDGLWKVMSNQEAVDFIKEAKDPQTAAKNLTEEAVARKSKDDISCIFVFAGLA</sequence>
<evidence type="ECO:0000256" key="9">
    <source>
        <dbReference type="ARBA" id="ARBA00023211"/>
    </source>
</evidence>
<dbReference type="Pfam" id="PF00481">
    <property type="entry name" value="PP2C"/>
    <property type="match status" value="1"/>
</dbReference>
<dbReference type="EC" id="3.1.3.16" evidence="4"/>
<keyword evidence="7" id="KW-0460">Magnesium</keyword>
<evidence type="ECO:0000256" key="8">
    <source>
        <dbReference type="ARBA" id="ARBA00022912"/>
    </source>
</evidence>
<protein>
    <recommendedName>
        <fullName evidence="4">protein-serine/threonine phosphatase</fullName>
        <ecNumber evidence="4">3.1.3.16</ecNumber>
    </recommendedName>
</protein>
<dbReference type="InterPro" id="IPR001932">
    <property type="entry name" value="PPM-type_phosphatase-like_dom"/>
</dbReference>
<comment type="caution">
    <text evidence="13">The sequence shown here is derived from an EMBL/GenBank/DDBJ whole genome shotgun (WGS) entry which is preliminary data.</text>
</comment>
<dbReference type="EMBL" id="JACMSC010000015">
    <property type="protein sequence ID" value="KAG6486043.1"/>
    <property type="molecule type" value="Genomic_DNA"/>
</dbReference>
<comment type="cofactor">
    <cofactor evidence="1">
        <name>Mn(2+)</name>
        <dbReference type="ChEBI" id="CHEBI:29035"/>
    </cofactor>
</comment>
<dbReference type="SUPFAM" id="SSF81606">
    <property type="entry name" value="PP2C-like"/>
    <property type="match status" value="1"/>
</dbReference>
<keyword evidence="14" id="KW-1185">Reference proteome</keyword>
<comment type="similarity">
    <text evidence="3">Belongs to the PP2C family.</text>
</comment>
<keyword evidence="5" id="KW-0479">Metal-binding</keyword>
<dbReference type="PROSITE" id="PS51746">
    <property type="entry name" value="PPM_2"/>
    <property type="match status" value="1"/>
</dbReference>
<evidence type="ECO:0000256" key="1">
    <source>
        <dbReference type="ARBA" id="ARBA00001936"/>
    </source>
</evidence>
<dbReference type="Proteomes" id="UP000734854">
    <property type="component" value="Unassembled WGS sequence"/>
</dbReference>
<dbReference type="InterPro" id="IPR036457">
    <property type="entry name" value="PPM-type-like_dom_sf"/>
</dbReference>
<dbReference type="AlphaFoldDB" id="A0A8J5FKB6"/>
<evidence type="ECO:0000256" key="10">
    <source>
        <dbReference type="ARBA" id="ARBA00047761"/>
    </source>
</evidence>
<evidence type="ECO:0000256" key="7">
    <source>
        <dbReference type="ARBA" id="ARBA00022842"/>
    </source>
</evidence>
<dbReference type="FunFam" id="3.60.40.10:FF:000010">
    <property type="entry name" value="Probable protein phosphatase 2C 39"/>
    <property type="match status" value="1"/>
</dbReference>
<dbReference type="GO" id="GO:0004722">
    <property type="term" value="F:protein serine/threonine phosphatase activity"/>
    <property type="evidence" value="ECO:0007669"/>
    <property type="project" value="UniProtKB-EC"/>
</dbReference>
<dbReference type="PANTHER" id="PTHR47992">
    <property type="entry name" value="PROTEIN PHOSPHATASE"/>
    <property type="match status" value="1"/>
</dbReference>
<evidence type="ECO:0000256" key="11">
    <source>
        <dbReference type="ARBA" id="ARBA00048336"/>
    </source>
</evidence>
<dbReference type="CDD" id="cd00143">
    <property type="entry name" value="PP2Cc"/>
    <property type="match status" value="1"/>
</dbReference>
<reference evidence="13 14" key="1">
    <citation type="submission" date="2020-08" db="EMBL/GenBank/DDBJ databases">
        <title>Plant Genome Project.</title>
        <authorList>
            <person name="Zhang R.-G."/>
        </authorList>
    </citation>
    <scope>NUCLEOTIDE SEQUENCE [LARGE SCALE GENOMIC DNA]</scope>
    <source>
        <tissue evidence="13">Rhizome</tissue>
    </source>
</reference>
<proteinExistence type="inferred from homology"/>
<organism evidence="13 14">
    <name type="scientific">Zingiber officinale</name>
    <name type="common">Ginger</name>
    <name type="synonym">Amomum zingiber</name>
    <dbReference type="NCBI Taxonomy" id="94328"/>
    <lineage>
        <taxon>Eukaryota</taxon>
        <taxon>Viridiplantae</taxon>
        <taxon>Streptophyta</taxon>
        <taxon>Embryophyta</taxon>
        <taxon>Tracheophyta</taxon>
        <taxon>Spermatophyta</taxon>
        <taxon>Magnoliopsida</taxon>
        <taxon>Liliopsida</taxon>
        <taxon>Zingiberales</taxon>
        <taxon>Zingiberaceae</taxon>
        <taxon>Zingiber</taxon>
    </lineage>
</organism>
<dbReference type="SMART" id="SM00332">
    <property type="entry name" value="PP2Cc"/>
    <property type="match status" value="1"/>
</dbReference>
<accession>A0A8J5FKB6</accession>
<evidence type="ECO:0000259" key="12">
    <source>
        <dbReference type="PROSITE" id="PS51746"/>
    </source>
</evidence>
<gene>
    <name evidence="13" type="ORF">ZIOFF_054613</name>
</gene>
<evidence type="ECO:0000256" key="6">
    <source>
        <dbReference type="ARBA" id="ARBA00022801"/>
    </source>
</evidence>
<dbReference type="Gene3D" id="3.60.40.10">
    <property type="entry name" value="PPM-type phosphatase domain"/>
    <property type="match status" value="1"/>
</dbReference>
<dbReference type="InterPro" id="IPR015655">
    <property type="entry name" value="PP2C"/>
</dbReference>
<keyword evidence="8" id="KW-0904">Protein phosphatase</keyword>
<comment type="catalytic activity">
    <reaction evidence="11">
        <text>O-phospho-L-threonyl-[protein] + H2O = L-threonyl-[protein] + phosphate</text>
        <dbReference type="Rhea" id="RHEA:47004"/>
        <dbReference type="Rhea" id="RHEA-COMP:11060"/>
        <dbReference type="Rhea" id="RHEA-COMP:11605"/>
        <dbReference type="ChEBI" id="CHEBI:15377"/>
        <dbReference type="ChEBI" id="CHEBI:30013"/>
        <dbReference type="ChEBI" id="CHEBI:43474"/>
        <dbReference type="ChEBI" id="CHEBI:61977"/>
        <dbReference type="EC" id="3.1.3.16"/>
    </reaction>
</comment>
<feature type="domain" description="PPM-type phosphatase" evidence="12">
    <location>
        <begin position="84"/>
        <end position="331"/>
    </location>
</feature>
<dbReference type="GO" id="GO:0046872">
    <property type="term" value="F:metal ion binding"/>
    <property type="evidence" value="ECO:0007669"/>
    <property type="project" value="UniProtKB-KW"/>
</dbReference>
<keyword evidence="9" id="KW-0464">Manganese</keyword>
<evidence type="ECO:0000313" key="14">
    <source>
        <dbReference type="Proteomes" id="UP000734854"/>
    </source>
</evidence>